<feature type="region of interest" description="Disordered" evidence="1">
    <location>
        <begin position="385"/>
        <end position="407"/>
    </location>
</feature>
<feature type="region of interest" description="Disordered" evidence="1">
    <location>
        <begin position="325"/>
        <end position="349"/>
    </location>
</feature>
<comment type="caution">
    <text evidence="3">The sequence shown here is derived from an EMBL/GenBank/DDBJ whole genome shotgun (WGS) entry which is preliminary data.</text>
</comment>
<evidence type="ECO:0000313" key="4">
    <source>
        <dbReference type="Proteomes" id="UP000717515"/>
    </source>
</evidence>
<evidence type="ECO:0000313" key="3">
    <source>
        <dbReference type="EMBL" id="KAG9324642.1"/>
    </source>
</evidence>
<evidence type="ECO:0000256" key="1">
    <source>
        <dbReference type="SAM" id="MobiDB-lite"/>
    </source>
</evidence>
<protein>
    <submittedName>
        <fullName evidence="3">Uncharacterized protein</fullName>
    </submittedName>
</protein>
<dbReference type="Pfam" id="PF09786">
    <property type="entry name" value="CytochromB561_N"/>
    <property type="match status" value="1"/>
</dbReference>
<keyword evidence="2" id="KW-0472">Membrane</keyword>
<feature type="region of interest" description="Disordered" evidence="1">
    <location>
        <begin position="439"/>
        <end position="480"/>
    </location>
</feature>
<feature type="region of interest" description="Disordered" evidence="1">
    <location>
        <begin position="505"/>
        <end position="532"/>
    </location>
</feature>
<proteinExistence type="predicted"/>
<dbReference type="InterPro" id="IPR019176">
    <property type="entry name" value="Cytochrome_B561-rel"/>
</dbReference>
<dbReference type="GO" id="GO:0016020">
    <property type="term" value="C:membrane"/>
    <property type="evidence" value="ECO:0007669"/>
    <property type="project" value="TreeGrafter"/>
</dbReference>
<feature type="compositionally biased region" description="Basic and acidic residues" evidence="1">
    <location>
        <begin position="157"/>
        <end position="170"/>
    </location>
</feature>
<dbReference type="PANTHER" id="PTHR21780:SF0">
    <property type="entry name" value="TRANSMEMBRANE PROTEIN 209"/>
    <property type="match status" value="1"/>
</dbReference>
<feature type="region of interest" description="Disordered" evidence="1">
    <location>
        <begin position="62"/>
        <end position="278"/>
    </location>
</feature>
<feature type="compositionally biased region" description="Polar residues" evidence="1">
    <location>
        <begin position="334"/>
        <end position="349"/>
    </location>
</feature>
<sequence>MPEQPFAASRLAKSRENYKAEEEALERKPSPVLPAESFFDRPALAFDLDAVEHEYDELGLAIKPTLTGNDSEEQIRDQETESTREPSRLAAGQRVTSDSGSSTGFLLGPKASLSRQEMPTSGLFPSTKPDHGLVLAKPTRGFSLEDFEGETEETEADEGRMDKEKTEKDLALPIMSFMDTPAQHVQSPVVARRTQEREEHRLEEQEQEGEEEMDHIHEQDLETLESPDVHTETSVHKQTPSNSLFPDMQPDKGLILAGHGFSTENDFVNDDDKEEEELAPLPSLSDLLAASMPRNEQGLSVTHTKVVVESIAPENVNVERWDQLDEGDSESEETNTFSAHRTQAAPSLRSSIAPMECSEDESPFAPFVRSASRQASTPLADVSDAIESDGSKKMAQLKDRYTSDSDDASNLHTFGKVAAGVGAAAVGSTLLKSFLLDRDSGDESSASNNTKPAQMYPSVPEQKPAYPALSTEPAQSNSEDNLTLDEGAGVGIVHGSHSVNEAIDDDASSVASAPRYTSLEKGKQVSRDTREERDDHNLIWDDLPPITSVTDRKYTGREKTPLFSMLSPTPVSPPAHADEPRTRIYPAAPPAPWTPESKTSLSQRRPQTFETVNVTSKNDPDLAFMSSTRKAPVASQPPLKAGAKSLLRDFPDAPAKAANATHQPILTLPADPSEAPVLRGHYELPSIKKVDQWKSKNALAPNAFRRLFINICALIGSSIVMKAHIYRSVIKVLSSLTGPVVFYWTEWVVILLFLFNIGEVLLSYMRSSNNFENLPLTPSQRALLGLDPIVTKVPGAVPIFKKSTVAPQNLSERPSIKSTYVNPSQGVFTSTRTPFQKPPVGSVSSEYRDAATILNKSMSRTFNQPSVQDKSDLKRLMMNVEAREELRAERKTVDTDPSKRPFGLQGAFGMQQGGMDMSGQGADNSTRPDLLASLNSRGPVARYQPALRTTLSKDHTSKTDLQKDGLYVVGHGKVLKNLKLSEEQLDRWVFNLRKWMWNMVVKPVCSEMEIVDEELAKQGLSYLDCKSATMFYTAGPPPQNATGSNASTAAAAAAPAAAPLNNTLGWGAASIATTRAPSAFASAAPQSQLPVSLQDLEARYGESRIVKQRMFLEQYLAIPGFANRKYVVERLRAMGPLLTHFIWDSHGVSWDGSKKSWTPDLPTDAQIIMHLFTVYMDLAMPSHPSMTLDRFPFSYKYYVPMEAKPDPSTALQIKQTLKNPPNYNLVVDGSVWEVVPKRLNVWYTLVLFIYMVMKESGGYIGQLNIGTQMMGLGDVVEGYDQ</sequence>
<dbReference type="EMBL" id="JAIFTL010000061">
    <property type="protein sequence ID" value="KAG9324642.1"/>
    <property type="molecule type" value="Genomic_DNA"/>
</dbReference>
<accession>A0A9P8A9A0</accession>
<gene>
    <name evidence="3" type="ORF">KVV02_007212</name>
</gene>
<feature type="transmembrane region" description="Helical" evidence="2">
    <location>
        <begin position="703"/>
        <end position="721"/>
    </location>
</feature>
<feature type="compositionally biased region" description="Basic and acidic residues" evidence="1">
    <location>
        <begin position="389"/>
        <end position="403"/>
    </location>
</feature>
<feature type="compositionally biased region" description="Acidic residues" evidence="1">
    <location>
        <begin position="267"/>
        <end position="278"/>
    </location>
</feature>
<feature type="compositionally biased region" description="Polar residues" evidence="1">
    <location>
        <begin position="443"/>
        <end position="452"/>
    </location>
</feature>
<feature type="compositionally biased region" description="Basic and acidic residues" evidence="1">
    <location>
        <begin position="73"/>
        <end position="87"/>
    </location>
</feature>
<keyword evidence="2" id="KW-0812">Transmembrane</keyword>
<feature type="compositionally biased region" description="Acidic residues" evidence="1">
    <location>
        <begin position="145"/>
        <end position="156"/>
    </location>
</feature>
<evidence type="ECO:0000256" key="2">
    <source>
        <dbReference type="SAM" id="Phobius"/>
    </source>
</evidence>
<feature type="compositionally biased region" description="Basic and acidic residues" evidence="1">
    <location>
        <begin position="193"/>
        <end position="204"/>
    </location>
</feature>
<name>A0A9P8A9A0_MORAP</name>
<feature type="region of interest" description="Disordered" evidence="1">
    <location>
        <begin position="1"/>
        <end position="29"/>
    </location>
</feature>
<reference evidence="3" key="1">
    <citation type="submission" date="2021-07" db="EMBL/GenBank/DDBJ databases">
        <title>Draft genome of Mortierella alpina, strain LL118, isolated from an aspen leaf litter sample.</title>
        <authorList>
            <person name="Yang S."/>
            <person name="Vinatzer B.A."/>
        </authorList>
    </citation>
    <scope>NUCLEOTIDE SEQUENCE</scope>
    <source>
        <strain evidence="3">LL118</strain>
    </source>
</reference>
<feature type="transmembrane region" description="Helical" evidence="2">
    <location>
        <begin position="741"/>
        <end position="765"/>
    </location>
</feature>
<feature type="compositionally biased region" description="Basic and acidic residues" evidence="1">
    <location>
        <begin position="13"/>
        <end position="29"/>
    </location>
</feature>
<feature type="region of interest" description="Disordered" evidence="1">
    <location>
        <begin position="562"/>
        <end position="606"/>
    </location>
</feature>
<dbReference type="Proteomes" id="UP000717515">
    <property type="component" value="Unassembled WGS sequence"/>
</dbReference>
<dbReference type="PANTHER" id="PTHR21780">
    <property type="entry name" value="TRANSMEMBRANE PROTEIN 209"/>
    <property type="match status" value="1"/>
</dbReference>
<organism evidence="3 4">
    <name type="scientific">Mortierella alpina</name>
    <name type="common">Oleaginous fungus</name>
    <name type="synonym">Mortierella renispora</name>
    <dbReference type="NCBI Taxonomy" id="64518"/>
    <lineage>
        <taxon>Eukaryota</taxon>
        <taxon>Fungi</taxon>
        <taxon>Fungi incertae sedis</taxon>
        <taxon>Mucoromycota</taxon>
        <taxon>Mortierellomycotina</taxon>
        <taxon>Mortierellomycetes</taxon>
        <taxon>Mortierellales</taxon>
        <taxon>Mortierellaceae</taxon>
        <taxon>Mortierella</taxon>
    </lineage>
</organism>
<feature type="compositionally biased region" description="Basic and acidic residues" evidence="1">
    <location>
        <begin position="518"/>
        <end position="532"/>
    </location>
</feature>
<keyword evidence="2" id="KW-1133">Transmembrane helix</keyword>
<feature type="compositionally biased region" description="Polar residues" evidence="1">
    <location>
        <begin position="94"/>
        <end position="104"/>
    </location>
</feature>
<feature type="compositionally biased region" description="Polar residues" evidence="1">
    <location>
        <begin position="596"/>
        <end position="606"/>
    </location>
</feature>